<dbReference type="Proteomes" id="UP000070133">
    <property type="component" value="Unassembled WGS sequence"/>
</dbReference>
<dbReference type="EMBL" id="LFZN01000007">
    <property type="protein sequence ID" value="KXT06320.1"/>
    <property type="molecule type" value="Genomic_DNA"/>
</dbReference>
<feature type="region of interest" description="Disordered" evidence="1">
    <location>
        <begin position="1"/>
        <end position="24"/>
    </location>
</feature>
<feature type="compositionally biased region" description="Polar residues" evidence="1">
    <location>
        <begin position="8"/>
        <end position="20"/>
    </location>
</feature>
<comment type="caution">
    <text evidence="2">The sequence shown here is derived from an EMBL/GenBank/DDBJ whole genome shotgun (WGS) entry which is preliminary data.</text>
</comment>
<reference evidence="2 3" key="1">
    <citation type="submission" date="2015-07" db="EMBL/GenBank/DDBJ databases">
        <title>Comparative genomics of the Sigatoka disease complex on banana suggests a link between parallel evolutionary changes in Pseudocercospora fijiensis and Pseudocercospora eumusae and increased virulence on the banana host.</title>
        <authorList>
            <person name="Chang T.-C."/>
            <person name="Salvucci A."/>
            <person name="Crous P.W."/>
            <person name="Stergiopoulos I."/>
        </authorList>
    </citation>
    <scope>NUCLEOTIDE SEQUENCE [LARGE SCALE GENOMIC DNA]</scope>
    <source>
        <strain evidence="2 3">CBS 114824</strain>
    </source>
</reference>
<protein>
    <submittedName>
        <fullName evidence="2">Uncharacterized protein</fullName>
    </submittedName>
</protein>
<evidence type="ECO:0000256" key="1">
    <source>
        <dbReference type="SAM" id="MobiDB-lite"/>
    </source>
</evidence>
<organism evidence="2 3">
    <name type="scientific">Pseudocercospora eumusae</name>
    <dbReference type="NCBI Taxonomy" id="321146"/>
    <lineage>
        <taxon>Eukaryota</taxon>
        <taxon>Fungi</taxon>
        <taxon>Dikarya</taxon>
        <taxon>Ascomycota</taxon>
        <taxon>Pezizomycotina</taxon>
        <taxon>Dothideomycetes</taxon>
        <taxon>Dothideomycetidae</taxon>
        <taxon>Mycosphaerellales</taxon>
        <taxon>Mycosphaerellaceae</taxon>
        <taxon>Pseudocercospora</taxon>
    </lineage>
</organism>
<name>A0A139HV25_9PEZI</name>
<gene>
    <name evidence="2" type="ORF">AC578_9175</name>
</gene>
<accession>A0A139HV25</accession>
<dbReference type="AlphaFoldDB" id="A0A139HV25"/>
<dbReference type="OrthoDB" id="9986677at2759"/>
<keyword evidence="3" id="KW-1185">Reference proteome</keyword>
<evidence type="ECO:0000313" key="2">
    <source>
        <dbReference type="EMBL" id="KXT06320.1"/>
    </source>
</evidence>
<evidence type="ECO:0000313" key="3">
    <source>
        <dbReference type="Proteomes" id="UP000070133"/>
    </source>
</evidence>
<sequence length="297" mass="34191">MEGERHSAVSSNGLSPSDKSCSGRKRRTEFFDLPLELRQMVYDACIPTGGAITITDSDEQNLLNFRLAHPRVDVEINERVKRNYSYVRAIISPTESCTPPPLGYSFKFRRMDITFESFSKASDDPHDSTPTRIDAQLRTMSASVEELVTWVRSHRVDYEIEFLRIGFIDDSDQCWLEPHTFSSGLDLYTLATTNIDGHSQSVSDLLLSRLQRLPNVQDCFVDWISGVGCFEPTSEDCIWDFGFMFSFLETLEMWPTTARREAYRQFFAHWTKPSSRLCHVIPSSWMHARMRASLLRT</sequence>
<proteinExistence type="predicted"/>